<feature type="compositionally biased region" description="Pro residues" evidence="11">
    <location>
        <begin position="368"/>
        <end position="377"/>
    </location>
</feature>
<keyword evidence="9" id="KW-0449">Lipoprotein</keyword>
<keyword evidence="5" id="KW-0634">PQQ</keyword>
<protein>
    <submittedName>
        <fullName evidence="14">Uncharacterized protein</fullName>
    </submittedName>
</protein>
<proteinExistence type="inferred from homology"/>
<sequence>MKTTKGGKVMNPTDAYRKELRKKELKRNKKERKKVREVGILKKDPETLKEQIDKLEMMKADGALDKARKHKKRQLEDTLNLVIKKQKEYVEKQKEKGEVPVMFSHLGPPKRRTTAEEEERAKHPMPEDSVYYHPTLNPTGAPPPGKPPMFKSSIGPRIPLSAASSSGAASSSRMESEDAVPVADSGNNGPGDGSVIPESLPLPPPPPLPPNPAATNPDISLPPPPLPPPPPPPPGPLPTEPISNRPLLPPPPPHQQLAQPPPPGISGNEKEQNQSTLSDQSTSKDSTQVPTMLPPPPPPPPGLPPKATNNQLGGATSDAETNNTLATKDFTNMLPPPPPPPRQQPPVPGPTLIPNLHSDVLPPGIARFPPPPPPPDMRLPLSTPGLPARPGPPGMMVPMIPRPPYGPPPGPPPMMRPPLPPGPPPTYQEDDYAARVAAHQKPSYVKSAASTVVKRPLAQHTPELTAMVPASVRVRREMAAPKAKAKPSLPTTAAPTQSATPSVKPESANSSSAPKGKSIDDSYMAFLEDMKALGALEDRNGNKESTARKGGMRVAKGNRSRAGDRRPFVVPKQTQVHLVKEPKPQNTVGTSQRPRYHSNVPMILQFNATALEQQETPVMPLALGYIFSFAEDSKKDVYVLTSCGVYRVGRPSRCNFICGKEHSVTHGQRSCSPYVCIIIVLIRMGRVLAIGLLLCSLLLLFNPSTSHPLCIDSRAPSTLSVPLKFCPYNETACCNSTEDSQIQKQFQTMNISNSGCASLLKSVLCARCDPFSGELFTVDPVIRPVPVLCNSTVSSNSSQSKAAVTDFCSTVWDTCQNVSILNSPFNPSLQGGPPAKTNASELTKLWQSKSAFCSAFGGASSDESVCFNGEPVTLNDSGIPIPPHGLCLEKIGNGSYLNMVAHPDGSNRAFFSTQEGKIWLATIPEDGSGGVMGLDESSPFVDLTDEVHFDTEFGMMGMAFHPNFAQNGRFFASFNCDKVKWPGCTGRCSCNSDVDCDPSKLGSDNGAQPCQYQSVVAEYTANGTASQPSLATSARPTEVRRIFTMGLPFTAHHAGQILFGPEDGYLYFMMGDGGGVGDPYNFSQNKKSLLGKIMRLDVDNVPSAAEMDKLGLWGNYSIPKDNPFTEDPALRPEIWALGLRNPWRCSFDAENPSYFICADVGQDLYEEVDVITKGGNYGWRFYEGPYTYTPPKSLAGNTSTKPTDVIFPVMGYNHSEVNKKEGSASITGGYIYRSETDPCTYGRYLYGDLYAGAIWAGSEDPENSGNFSSSKIPFSCASDSPIACSAVPDSSLPALGYIFSFGEDNRKDMFVLASSGVYRVVRPSRCRYTCSKENATAGATPGPTGLPKSHASWLSHPSKNAVLLFSSLVLLLLSFV</sequence>
<feature type="compositionally biased region" description="Polar residues" evidence="11">
    <location>
        <begin position="307"/>
        <end position="330"/>
    </location>
</feature>
<feature type="compositionally biased region" description="Pro residues" evidence="11">
    <location>
        <begin position="334"/>
        <end position="351"/>
    </location>
</feature>
<evidence type="ECO:0000256" key="7">
    <source>
        <dbReference type="ARBA" id="ARBA00023136"/>
    </source>
</evidence>
<evidence type="ECO:0000313" key="14">
    <source>
        <dbReference type="EMBL" id="RXH96305.1"/>
    </source>
</evidence>
<keyword evidence="7" id="KW-0472">Membrane</keyword>
<dbReference type="InterPro" id="IPR012938">
    <property type="entry name" value="Glc/Sorbosone_DH"/>
</dbReference>
<feature type="compositionally biased region" description="Basic residues" evidence="11">
    <location>
        <begin position="23"/>
        <end position="33"/>
    </location>
</feature>
<dbReference type="SUPFAM" id="SSF50952">
    <property type="entry name" value="Soluble quinoprotein glucose dehydrogenase"/>
    <property type="match status" value="1"/>
</dbReference>
<keyword evidence="4" id="KW-0732">Signal</keyword>
<dbReference type="GO" id="GO:0016491">
    <property type="term" value="F:oxidoreductase activity"/>
    <property type="evidence" value="ECO:0007669"/>
    <property type="project" value="UniProtKB-KW"/>
</dbReference>
<dbReference type="STRING" id="3750.A0A498JMK6"/>
<feature type="compositionally biased region" description="Pro residues" evidence="11">
    <location>
        <begin position="247"/>
        <end position="264"/>
    </location>
</feature>
<dbReference type="Proteomes" id="UP000290289">
    <property type="component" value="Chromosome 6"/>
</dbReference>
<feature type="compositionally biased region" description="Low complexity" evidence="11">
    <location>
        <begin position="480"/>
        <end position="502"/>
    </location>
</feature>
<comment type="similarity">
    <text evidence="10">Belongs to the PQQ oxidoreductase GdhB family.</text>
</comment>
<evidence type="ECO:0000256" key="9">
    <source>
        <dbReference type="ARBA" id="ARBA00023288"/>
    </source>
</evidence>
<dbReference type="Pfam" id="PF09429">
    <property type="entry name" value="Wbp11"/>
    <property type="match status" value="1"/>
</dbReference>
<evidence type="ECO:0000256" key="10">
    <source>
        <dbReference type="ARBA" id="ARBA00061483"/>
    </source>
</evidence>
<dbReference type="Gene3D" id="2.120.10.30">
    <property type="entry name" value="TolB, C-terminal domain"/>
    <property type="match status" value="1"/>
</dbReference>
<feature type="region of interest" description="Disordered" evidence="11">
    <location>
        <begin position="1"/>
        <end position="38"/>
    </location>
</feature>
<comment type="subcellular location">
    <subcellularLocation>
        <location evidence="2">Cell membrane</location>
        <topology evidence="2">Lipid-anchor</topology>
    </subcellularLocation>
</comment>
<feature type="compositionally biased region" description="Basic and acidic residues" evidence="11">
    <location>
        <begin position="113"/>
        <end position="126"/>
    </location>
</feature>
<accession>A0A498JMK6</accession>
<evidence type="ECO:0000313" key="15">
    <source>
        <dbReference type="Proteomes" id="UP000290289"/>
    </source>
</evidence>
<dbReference type="FunFam" id="2.120.10.30:FF:000067">
    <property type="entry name" value="HHIP-like 1"/>
    <property type="match status" value="1"/>
</dbReference>
<feature type="region of interest" description="Disordered" evidence="11">
    <location>
        <begin position="537"/>
        <end position="566"/>
    </location>
</feature>
<feature type="region of interest" description="Disordered" evidence="11">
    <location>
        <begin position="91"/>
        <end position="429"/>
    </location>
</feature>
<evidence type="ECO:0000259" key="12">
    <source>
        <dbReference type="Pfam" id="PF07995"/>
    </source>
</evidence>
<feature type="compositionally biased region" description="Polar residues" evidence="11">
    <location>
        <begin position="273"/>
        <end position="290"/>
    </location>
</feature>
<dbReference type="GO" id="GO:0006396">
    <property type="term" value="P:RNA processing"/>
    <property type="evidence" value="ECO:0007669"/>
    <property type="project" value="InterPro"/>
</dbReference>
<feature type="compositionally biased region" description="Pro residues" evidence="11">
    <location>
        <begin position="387"/>
        <end position="426"/>
    </location>
</feature>
<evidence type="ECO:0000256" key="5">
    <source>
        <dbReference type="ARBA" id="ARBA00022891"/>
    </source>
</evidence>
<evidence type="ECO:0000256" key="3">
    <source>
        <dbReference type="ARBA" id="ARBA00022475"/>
    </source>
</evidence>
<keyword evidence="8" id="KW-0325">Glycoprotein</keyword>
<reference evidence="14 15" key="1">
    <citation type="submission" date="2018-10" db="EMBL/GenBank/DDBJ databases">
        <title>A high-quality apple genome assembly.</title>
        <authorList>
            <person name="Hu J."/>
        </authorList>
    </citation>
    <scope>NUCLEOTIDE SEQUENCE [LARGE SCALE GENOMIC DNA]</scope>
    <source>
        <strain evidence="15">cv. HFTH1</strain>
        <tissue evidence="14">Young leaf</tissue>
    </source>
</reference>
<evidence type="ECO:0000259" key="13">
    <source>
        <dbReference type="Pfam" id="PF09429"/>
    </source>
</evidence>
<feature type="compositionally biased region" description="Pro residues" evidence="11">
    <location>
        <begin position="292"/>
        <end position="304"/>
    </location>
</feature>
<evidence type="ECO:0000256" key="1">
    <source>
        <dbReference type="ARBA" id="ARBA00001931"/>
    </source>
</evidence>
<feature type="domain" description="Wbp11/ELF5/Saf1 N-terminal" evidence="13">
    <location>
        <begin position="7"/>
        <end position="83"/>
    </location>
</feature>
<dbReference type="PANTHER" id="PTHR19328">
    <property type="entry name" value="HEDGEHOG-INTERACTING PROTEIN"/>
    <property type="match status" value="1"/>
</dbReference>
<dbReference type="Pfam" id="PF07995">
    <property type="entry name" value="GSDH"/>
    <property type="match status" value="1"/>
</dbReference>
<evidence type="ECO:0000256" key="8">
    <source>
        <dbReference type="ARBA" id="ARBA00023180"/>
    </source>
</evidence>
<feature type="region of interest" description="Disordered" evidence="11">
    <location>
        <begin position="477"/>
        <end position="517"/>
    </location>
</feature>
<evidence type="ECO:0000256" key="2">
    <source>
        <dbReference type="ARBA" id="ARBA00004193"/>
    </source>
</evidence>
<feature type="compositionally biased region" description="Basic and acidic residues" evidence="11">
    <location>
        <begin position="537"/>
        <end position="547"/>
    </location>
</feature>
<keyword evidence="15" id="KW-1185">Reference proteome</keyword>
<feature type="compositionally biased region" description="Pro residues" evidence="11">
    <location>
        <begin position="200"/>
        <end position="212"/>
    </location>
</feature>
<name>A0A498JMK6_MALDO</name>
<feature type="compositionally biased region" description="Low complexity" evidence="11">
    <location>
        <begin position="161"/>
        <end position="172"/>
    </location>
</feature>
<comment type="cofactor">
    <cofactor evidence="1">
        <name>pyrroloquinoline quinone</name>
        <dbReference type="ChEBI" id="CHEBI:58442"/>
    </cofactor>
</comment>
<evidence type="ECO:0000256" key="6">
    <source>
        <dbReference type="ARBA" id="ARBA00023002"/>
    </source>
</evidence>
<evidence type="ECO:0000256" key="4">
    <source>
        <dbReference type="ARBA" id="ARBA00022729"/>
    </source>
</evidence>
<dbReference type="InterPro" id="IPR011042">
    <property type="entry name" value="6-blade_b-propeller_TolB-like"/>
</dbReference>
<dbReference type="InterPro" id="IPR019007">
    <property type="entry name" value="Wbp11/ELF5/Saf1_N"/>
</dbReference>
<dbReference type="GO" id="GO:0005886">
    <property type="term" value="C:plasma membrane"/>
    <property type="evidence" value="ECO:0007669"/>
    <property type="project" value="UniProtKB-SubCell"/>
</dbReference>
<keyword evidence="6" id="KW-0560">Oxidoreductase</keyword>
<keyword evidence="3" id="KW-1003">Cell membrane</keyword>
<evidence type="ECO:0000256" key="11">
    <source>
        <dbReference type="SAM" id="MobiDB-lite"/>
    </source>
</evidence>
<comment type="caution">
    <text evidence="14">The sequence shown here is derived from an EMBL/GenBank/DDBJ whole genome shotgun (WGS) entry which is preliminary data.</text>
</comment>
<organism evidence="14 15">
    <name type="scientific">Malus domestica</name>
    <name type="common">Apple</name>
    <name type="synonym">Pyrus malus</name>
    <dbReference type="NCBI Taxonomy" id="3750"/>
    <lineage>
        <taxon>Eukaryota</taxon>
        <taxon>Viridiplantae</taxon>
        <taxon>Streptophyta</taxon>
        <taxon>Embryophyta</taxon>
        <taxon>Tracheophyta</taxon>
        <taxon>Spermatophyta</taxon>
        <taxon>Magnoliopsida</taxon>
        <taxon>eudicotyledons</taxon>
        <taxon>Gunneridae</taxon>
        <taxon>Pentapetalae</taxon>
        <taxon>rosids</taxon>
        <taxon>fabids</taxon>
        <taxon>Rosales</taxon>
        <taxon>Rosaceae</taxon>
        <taxon>Amygdaloideae</taxon>
        <taxon>Maleae</taxon>
        <taxon>Malus</taxon>
    </lineage>
</organism>
<feature type="compositionally biased region" description="Pro residues" evidence="11">
    <location>
        <begin position="220"/>
        <end position="239"/>
    </location>
</feature>
<gene>
    <name evidence="14" type="ORF">DVH24_008809</name>
</gene>
<dbReference type="PANTHER" id="PTHR19328:SF13">
    <property type="entry name" value="HIPL1 PROTEIN"/>
    <property type="match status" value="1"/>
</dbReference>
<feature type="domain" description="Glucose/Sorbosone dehydrogenase" evidence="12">
    <location>
        <begin position="900"/>
        <end position="1250"/>
    </location>
</feature>
<dbReference type="InterPro" id="IPR011041">
    <property type="entry name" value="Quinoprot_gluc/sorb_DH_b-prop"/>
</dbReference>
<dbReference type="EMBL" id="RDQH01000332">
    <property type="protein sequence ID" value="RXH96305.1"/>
    <property type="molecule type" value="Genomic_DNA"/>
</dbReference>